<evidence type="ECO:0000313" key="2">
    <source>
        <dbReference type="Proteomes" id="UP000192247"/>
    </source>
</evidence>
<dbReference type="Proteomes" id="UP000192247">
    <property type="component" value="Unassembled WGS sequence"/>
</dbReference>
<dbReference type="AlphaFoldDB" id="A0A1V9XLN7"/>
<evidence type="ECO:0000313" key="1">
    <source>
        <dbReference type="EMBL" id="OQR74292.1"/>
    </source>
</evidence>
<name>A0A1V9XLN7_9ACAR</name>
<comment type="caution">
    <text evidence="1">The sequence shown here is derived from an EMBL/GenBank/DDBJ whole genome shotgun (WGS) entry which is preliminary data.</text>
</comment>
<gene>
    <name evidence="1" type="ORF">BIW11_09177</name>
</gene>
<dbReference type="InParanoid" id="A0A1V9XLN7"/>
<organism evidence="1 2">
    <name type="scientific">Tropilaelaps mercedesae</name>
    <dbReference type="NCBI Taxonomy" id="418985"/>
    <lineage>
        <taxon>Eukaryota</taxon>
        <taxon>Metazoa</taxon>
        <taxon>Ecdysozoa</taxon>
        <taxon>Arthropoda</taxon>
        <taxon>Chelicerata</taxon>
        <taxon>Arachnida</taxon>
        <taxon>Acari</taxon>
        <taxon>Parasitiformes</taxon>
        <taxon>Mesostigmata</taxon>
        <taxon>Gamasina</taxon>
        <taxon>Dermanyssoidea</taxon>
        <taxon>Laelapidae</taxon>
        <taxon>Tropilaelaps</taxon>
    </lineage>
</organism>
<keyword evidence="2" id="KW-1185">Reference proteome</keyword>
<reference evidence="1 2" key="1">
    <citation type="journal article" date="2017" name="Gigascience">
        <title>Draft genome of the honey bee ectoparasitic mite, Tropilaelaps mercedesae, is shaped by the parasitic life history.</title>
        <authorList>
            <person name="Dong X."/>
            <person name="Armstrong S.D."/>
            <person name="Xia D."/>
            <person name="Makepeace B.L."/>
            <person name="Darby A.C."/>
            <person name="Kadowaki T."/>
        </authorList>
    </citation>
    <scope>NUCLEOTIDE SEQUENCE [LARGE SCALE GENOMIC DNA]</scope>
    <source>
        <strain evidence="1">Wuxi-XJTLU</strain>
    </source>
</reference>
<protein>
    <submittedName>
        <fullName evidence="1">Uncharacterized protein</fullName>
    </submittedName>
</protein>
<accession>A0A1V9XLN7</accession>
<proteinExistence type="predicted"/>
<sequence>MTMPGPQRMQHSILSSFYVMEPPASFLSLCSLLLIGAVGRWMDERLPWVPVAVNAEFVNFSLKAASAKRPSAIPRPGRYVEISSSALMPEFFLTAQCLFLASLDSSLLQSKILFRIILVLLLQKHAMSICSSRRESISRAQPQQR</sequence>
<dbReference type="EMBL" id="MNPL01008284">
    <property type="protein sequence ID" value="OQR74292.1"/>
    <property type="molecule type" value="Genomic_DNA"/>
</dbReference>